<organism evidence="1 2">
    <name type="scientific">Shewanella algae</name>
    <dbReference type="NCBI Taxonomy" id="38313"/>
    <lineage>
        <taxon>Bacteria</taxon>
        <taxon>Pseudomonadati</taxon>
        <taxon>Pseudomonadota</taxon>
        <taxon>Gammaproteobacteria</taxon>
        <taxon>Alteromonadales</taxon>
        <taxon>Shewanellaceae</taxon>
        <taxon>Shewanella</taxon>
    </lineage>
</organism>
<reference evidence="1 2" key="1">
    <citation type="submission" date="2018-06" db="EMBL/GenBank/DDBJ databases">
        <authorList>
            <consortium name="Pathogen Informatics"/>
            <person name="Doyle S."/>
        </authorList>
    </citation>
    <scope>NUCLEOTIDE SEQUENCE [LARGE SCALE GENOMIC DNA]</scope>
    <source>
        <strain evidence="1 2">NCTC10738</strain>
    </source>
</reference>
<evidence type="ECO:0000313" key="2">
    <source>
        <dbReference type="Proteomes" id="UP000254069"/>
    </source>
</evidence>
<gene>
    <name evidence="1" type="ORF">NCTC10738_03384</name>
</gene>
<dbReference type="Proteomes" id="UP000254069">
    <property type="component" value="Unassembled WGS sequence"/>
</dbReference>
<sequence length="239" mass="27377">MSTQVSTNNVPTMSSREIAELTGKRHDHVCRDIRNMLERLADTPNLGYQQNQIVTELCPQTKRISAYHLPRRECEILVCGYDVVRRAAVIDRWLELETKQRQLPNMTPAQMIAAIAQQQADQEAALLGVKQTQIEQGERLAEIEHKFASRGCKPGYLLITDAKCMYGRNLSAAMFRKVLEYYEVNTEAIYIETQYGAVPSTQVEVKNLKELMDKFYSELTQVTPCRYTHPAFGIKRFQA</sequence>
<keyword evidence="2" id="KW-1185">Reference proteome</keyword>
<dbReference type="InterPro" id="IPR014054">
    <property type="entry name" value="Phage_regulatory_Rha"/>
</dbReference>
<proteinExistence type="predicted"/>
<dbReference type="RefSeq" id="WP_107352932.1">
    <property type="nucleotide sequence ID" value="NZ_AP024612.1"/>
</dbReference>
<dbReference type="Pfam" id="PF09669">
    <property type="entry name" value="Phage_pRha"/>
    <property type="match status" value="1"/>
</dbReference>
<dbReference type="EMBL" id="UGYO01000002">
    <property type="protein sequence ID" value="SUJ01997.1"/>
    <property type="molecule type" value="Genomic_DNA"/>
</dbReference>
<dbReference type="AlphaFoldDB" id="A0A380BKU0"/>
<name>A0A380BKU0_9GAMM</name>
<evidence type="ECO:0000313" key="1">
    <source>
        <dbReference type="EMBL" id="SUJ01997.1"/>
    </source>
</evidence>
<protein>
    <submittedName>
        <fullName evidence="1">Uncharacterized phage-encoded protein</fullName>
    </submittedName>
</protein>
<accession>A0A380BKU0</accession>